<evidence type="ECO:0000259" key="2">
    <source>
        <dbReference type="Pfam" id="PF01826"/>
    </source>
</evidence>
<dbReference type="SUPFAM" id="SSF57567">
    <property type="entry name" value="Serine protease inhibitors"/>
    <property type="match status" value="1"/>
</dbReference>
<evidence type="ECO:0000256" key="1">
    <source>
        <dbReference type="SAM" id="SignalP"/>
    </source>
</evidence>
<dbReference type="InterPro" id="IPR036084">
    <property type="entry name" value="Ser_inhib-like_sf"/>
</dbReference>
<dbReference type="Pfam" id="PF01826">
    <property type="entry name" value="TIL"/>
    <property type="match status" value="1"/>
</dbReference>
<feature type="chain" id="PRO_5021303571" evidence="1">
    <location>
        <begin position="22"/>
        <end position="94"/>
    </location>
</feature>
<dbReference type="AlphaFoldDB" id="A0A4Y0BF47"/>
<organism evidence="3">
    <name type="scientific">Anopheles funestus</name>
    <name type="common">African malaria mosquito</name>
    <dbReference type="NCBI Taxonomy" id="62324"/>
    <lineage>
        <taxon>Eukaryota</taxon>
        <taxon>Metazoa</taxon>
        <taxon>Ecdysozoa</taxon>
        <taxon>Arthropoda</taxon>
        <taxon>Hexapoda</taxon>
        <taxon>Insecta</taxon>
        <taxon>Pterygota</taxon>
        <taxon>Neoptera</taxon>
        <taxon>Endopterygota</taxon>
        <taxon>Diptera</taxon>
        <taxon>Nematocera</taxon>
        <taxon>Culicoidea</taxon>
        <taxon>Culicidae</taxon>
        <taxon>Anophelinae</taxon>
        <taxon>Anopheles</taxon>
    </lineage>
</organism>
<dbReference type="EnsemblMetazoa" id="AFUN019038-RA">
    <property type="protein sequence ID" value="AFUN019038-PA"/>
    <property type="gene ID" value="AFUN019038"/>
</dbReference>
<dbReference type="CDD" id="cd19941">
    <property type="entry name" value="TIL"/>
    <property type="match status" value="1"/>
</dbReference>
<feature type="domain" description="TIL" evidence="2">
    <location>
        <begin position="33"/>
        <end position="87"/>
    </location>
</feature>
<protein>
    <submittedName>
        <fullName evidence="3">TIL domain-containing protein</fullName>
    </submittedName>
</protein>
<dbReference type="Gene3D" id="2.10.25.10">
    <property type="entry name" value="Laminin"/>
    <property type="match status" value="1"/>
</dbReference>
<reference evidence="3" key="1">
    <citation type="submission" date="2020-05" db="UniProtKB">
        <authorList>
            <consortium name="EnsemblMetazoa"/>
        </authorList>
    </citation>
    <scope>IDENTIFICATION</scope>
    <source>
        <strain evidence="3">FUMOZ</strain>
    </source>
</reference>
<dbReference type="InterPro" id="IPR002919">
    <property type="entry name" value="TIL_dom"/>
</dbReference>
<feature type="signal peptide" evidence="1">
    <location>
        <begin position="1"/>
        <end position="21"/>
    </location>
</feature>
<proteinExistence type="predicted"/>
<keyword evidence="1" id="KW-0732">Signal</keyword>
<sequence length="94" mass="10148">MLCKFSLLVVVLSVLVLCVCAQDPEASIATPLCGRGEAYTICGSSCTEPKCKPDKPMICPAICYMGCFCRDGFARSRNGVCVPRFMCAYANYEG</sequence>
<accession>A0A4Y0BF47</accession>
<name>A0A4Y0BF47_ANOFN</name>
<dbReference type="VEuPathDB" id="VectorBase:AFUN019038"/>
<evidence type="ECO:0000313" key="3">
    <source>
        <dbReference type="EnsemblMetazoa" id="AFUN019038-PA"/>
    </source>
</evidence>